<name>A0A0H5SUT9_HERHM</name>
<keyword evidence="3" id="KW-1185">Reference proteome</keyword>
<protein>
    <recommendedName>
        <fullName evidence="1">Polysaccharide pyruvyl transferase domain-containing protein</fullName>
    </recommendedName>
</protein>
<organism evidence="2 3">
    <name type="scientific">Herbinix hemicellulosilytica</name>
    <dbReference type="NCBI Taxonomy" id="1564487"/>
    <lineage>
        <taxon>Bacteria</taxon>
        <taxon>Bacillati</taxon>
        <taxon>Bacillota</taxon>
        <taxon>Clostridia</taxon>
        <taxon>Lachnospirales</taxon>
        <taxon>Lachnospiraceae</taxon>
        <taxon>Herbinix</taxon>
    </lineage>
</organism>
<evidence type="ECO:0000259" key="1">
    <source>
        <dbReference type="Pfam" id="PF04230"/>
    </source>
</evidence>
<evidence type="ECO:0000313" key="2">
    <source>
        <dbReference type="EMBL" id="CRZ34068.1"/>
    </source>
</evidence>
<dbReference type="InterPro" id="IPR007345">
    <property type="entry name" value="Polysacch_pyruvyl_Trfase"/>
</dbReference>
<dbReference type="Proteomes" id="UP000236497">
    <property type="component" value="Unassembled WGS sequence"/>
</dbReference>
<evidence type="ECO:0000313" key="3">
    <source>
        <dbReference type="Proteomes" id="UP000236497"/>
    </source>
</evidence>
<proteinExistence type="predicted"/>
<reference evidence="2 3" key="1">
    <citation type="submission" date="2015-06" db="EMBL/GenBank/DDBJ databases">
        <authorList>
            <person name="Wibberg Daniel"/>
        </authorList>
    </citation>
    <scope>NUCLEOTIDE SEQUENCE [LARGE SCALE GENOMIC DNA]</scope>
    <source>
        <strain evidence="2 3">T3/55T</strain>
    </source>
</reference>
<sequence length="374" mass="43920">MKRIAVITLNGYFNFGNRLQNYALQEILKSLGFHVDTLIIKSKPKEIPPMSKRIINLITSPPDEIIRRLVYRFLIKKREDKIENVRTRLFRKFTYKYIREVDYGIYDYDEPQILSDRYDYFIAGSDQIWNPSYTKGSSIYFLAFAKRHKRITYAPSFGVPQIPSEYQECYKRMLSDIPYLSVREEAGADIIKNLTGRTVPVLVDPTLLLTKEQWMAIAKKARYKPGGQYLLTYFLGGIPDNYKKRIKAIAKKRHLEIVNLGDIKEKYYLAGPDEFIDYIKDSTAVLTDSYHGTIFSIIFNKPFVVFDRVSKLQMFSRIDTLLNTFNLQARKIENMSLERDLFRIDFSHIPHILEKERSKSMAYLKKCLKIKDAD</sequence>
<dbReference type="AlphaFoldDB" id="A0A0H5SUT9"/>
<dbReference type="Pfam" id="PF04230">
    <property type="entry name" value="PS_pyruv_trans"/>
    <property type="match status" value="1"/>
</dbReference>
<feature type="domain" description="Polysaccharide pyruvyl transferase" evidence="1">
    <location>
        <begin position="14"/>
        <end position="307"/>
    </location>
</feature>
<accession>A0A0H5SUT9</accession>
<dbReference type="OrthoDB" id="9799278at2"/>
<dbReference type="RefSeq" id="WP_103202183.1">
    <property type="nucleotide sequence ID" value="NZ_CVTD020000010.1"/>
</dbReference>
<dbReference type="EMBL" id="CVTD020000010">
    <property type="protein sequence ID" value="CRZ34068.1"/>
    <property type="molecule type" value="Genomic_DNA"/>
</dbReference>
<gene>
    <name evidence="2" type="ORF">HHT355_0865</name>
</gene>